<evidence type="ECO:0000313" key="1">
    <source>
        <dbReference type="EMBL" id="SVC83630.1"/>
    </source>
</evidence>
<evidence type="ECO:0008006" key="2">
    <source>
        <dbReference type="Google" id="ProtNLM"/>
    </source>
</evidence>
<reference evidence="1" key="1">
    <citation type="submission" date="2018-05" db="EMBL/GenBank/DDBJ databases">
        <authorList>
            <person name="Lanie J.A."/>
            <person name="Ng W.-L."/>
            <person name="Kazmierczak K.M."/>
            <person name="Andrzejewski T.M."/>
            <person name="Davidsen T.M."/>
            <person name="Wayne K.J."/>
            <person name="Tettelin H."/>
            <person name="Glass J.I."/>
            <person name="Rusch D."/>
            <person name="Podicherti R."/>
            <person name="Tsui H.-C.T."/>
            <person name="Winkler M.E."/>
        </authorList>
    </citation>
    <scope>NUCLEOTIDE SEQUENCE</scope>
</reference>
<name>A0A382QF88_9ZZZZ</name>
<proteinExistence type="predicted"/>
<gene>
    <name evidence="1" type="ORF">METZ01_LOCUS336484</name>
</gene>
<organism evidence="1">
    <name type="scientific">marine metagenome</name>
    <dbReference type="NCBI Taxonomy" id="408172"/>
    <lineage>
        <taxon>unclassified sequences</taxon>
        <taxon>metagenomes</taxon>
        <taxon>ecological metagenomes</taxon>
    </lineage>
</organism>
<sequence length="99" mass="10394">MITSGGNGSAPRIGDLAMGMGLVTQSDLTRALSRQSRNGSRRPLIGQVLLQGGLLTQDQLDILLSEQSRLAMSGSEAAEQDDDGLRGIAARIEGMRGKV</sequence>
<accession>A0A382QF88</accession>
<dbReference type="AlphaFoldDB" id="A0A382QF88"/>
<dbReference type="InterPro" id="IPR037257">
    <property type="entry name" value="T2SS_E_N_sf"/>
</dbReference>
<dbReference type="EMBL" id="UINC01113788">
    <property type="protein sequence ID" value="SVC83630.1"/>
    <property type="molecule type" value="Genomic_DNA"/>
</dbReference>
<protein>
    <recommendedName>
        <fullName evidence="2">Type II secretion system protein GspE N-terminal domain-containing protein</fullName>
    </recommendedName>
</protein>
<dbReference type="SUPFAM" id="SSF160246">
    <property type="entry name" value="EspE N-terminal domain-like"/>
    <property type="match status" value="1"/>
</dbReference>